<protein>
    <submittedName>
        <fullName evidence="1">Uncharacterized protein</fullName>
    </submittedName>
</protein>
<dbReference type="EMBL" id="CM042887">
    <property type="protein sequence ID" value="KAI4331725.1"/>
    <property type="molecule type" value="Genomic_DNA"/>
</dbReference>
<keyword evidence="2" id="KW-1185">Reference proteome</keyword>
<name>A0ACB9N668_9MYRT</name>
<organism evidence="1 2">
    <name type="scientific">Melastoma candidum</name>
    <dbReference type="NCBI Taxonomy" id="119954"/>
    <lineage>
        <taxon>Eukaryota</taxon>
        <taxon>Viridiplantae</taxon>
        <taxon>Streptophyta</taxon>
        <taxon>Embryophyta</taxon>
        <taxon>Tracheophyta</taxon>
        <taxon>Spermatophyta</taxon>
        <taxon>Magnoliopsida</taxon>
        <taxon>eudicotyledons</taxon>
        <taxon>Gunneridae</taxon>
        <taxon>Pentapetalae</taxon>
        <taxon>rosids</taxon>
        <taxon>malvids</taxon>
        <taxon>Myrtales</taxon>
        <taxon>Melastomataceae</taxon>
        <taxon>Melastomatoideae</taxon>
        <taxon>Melastomateae</taxon>
        <taxon>Melastoma</taxon>
    </lineage>
</organism>
<gene>
    <name evidence="1" type="ORF">MLD38_029880</name>
</gene>
<comment type="caution">
    <text evidence="1">The sequence shown here is derived from an EMBL/GenBank/DDBJ whole genome shotgun (WGS) entry which is preliminary data.</text>
</comment>
<sequence>MSWLRTAVSRAVEVGGRNNLTRTVRDYADTVVHHAGYAVAEGARLLQDRMGGRNVQNFRQAVKRLEEVSVSCRGIERVMLLRRWLVALKEVQNASLVPPEIEKRSCDQNFDDSKEMPRTISVYYNDPDGGGEPLNFQDVFLRSQALEGMTLSMILEAPKEEEIPMLRELFGLCLKNGKEVRDAVLTRVQDLARAFSGYEEEVLIKREELLQYAQAAIAGLKLNAELARIDAETLALKEKLDKKSDPENPGEESNSVPAKDLDEACSKIQQLSRMESLLLRKRSHRSGDSSNVHAGKVDKLKVLSESLANSSSKIEKRVHDNRIQKDEALNFRVVKTKEMSQLEKELALEIANLQKQKDYLEAEMKKVNASLASAFSRLQNAREEREQFDDASNQILSHLKAKEDELSRSNVSCRMEADIVNTWINFLEDTWTLQMLYSEKTEKQVNQELGRYGDSFVNLVIEVLSSYKEGLSSSLSSLKALVQVLGSDDRLETDDKDGMEESKSRRNSEDEFLNIESKFLTTLSMLDAINQQFYVEDDGIFRKDNDKVKELFDALNSIRAEFESIKRPVLEVETPRLRSKNPSSDNQQDGTAEETTQVKLVGIKDDVAKSSSSAKVEGSFDVEAELARLQSEFEEADNHHLHEEINDWEFDELEKEIHPVTR</sequence>
<dbReference type="Proteomes" id="UP001057402">
    <property type="component" value="Chromosome 8"/>
</dbReference>
<evidence type="ECO:0000313" key="2">
    <source>
        <dbReference type="Proteomes" id="UP001057402"/>
    </source>
</evidence>
<proteinExistence type="predicted"/>
<evidence type="ECO:0000313" key="1">
    <source>
        <dbReference type="EMBL" id="KAI4331725.1"/>
    </source>
</evidence>
<accession>A0ACB9N668</accession>
<reference evidence="2" key="1">
    <citation type="journal article" date="2023" name="Front. Plant Sci.">
        <title>Chromosomal-level genome assembly of Melastoma candidum provides insights into trichome evolution.</title>
        <authorList>
            <person name="Zhong Y."/>
            <person name="Wu W."/>
            <person name="Sun C."/>
            <person name="Zou P."/>
            <person name="Liu Y."/>
            <person name="Dai S."/>
            <person name="Zhou R."/>
        </authorList>
    </citation>
    <scope>NUCLEOTIDE SEQUENCE [LARGE SCALE GENOMIC DNA]</scope>
</reference>